<dbReference type="RefSeq" id="XP_037223596.1">
    <property type="nucleotide sequence ID" value="XM_037360711.1"/>
</dbReference>
<feature type="compositionally biased region" description="Acidic residues" evidence="1">
    <location>
        <begin position="312"/>
        <end position="321"/>
    </location>
</feature>
<accession>A0A8H6T333</accession>
<organism evidence="2 3">
    <name type="scientific">Mycena indigotica</name>
    <dbReference type="NCBI Taxonomy" id="2126181"/>
    <lineage>
        <taxon>Eukaryota</taxon>
        <taxon>Fungi</taxon>
        <taxon>Dikarya</taxon>
        <taxon>Basidiomycota</taxon>
        <taxon>Agaricomycotina</taxon>
        <taxon>Agaricomycetes</taxon>
        <taxon>Agaricomycetidae</taxon>
        <taxon>Agaricales</taxon>
        <taxon>Marasmiineae</taxon>
        <taxon>Mycenaceae</taxon>
        <taxon>Mycena</taxon>
    </lineage>
</organism>
<name>A0A8H6T333_9AGAR</name>
<feature type="compositionally biased region" description="Low complexity" evidence="1">
    <location>
        <begin position="73"/>
        <end position="88"/>
    </location>
</feature>
<feature type="compositionally biased region" description="Low complexity" evidence="1">
    <location>
        <begin position="132"/>
        <end position="193"/>
    </location>
</feature>
<dbReference type="OrthoDB" id="19092at2759"/>
<dbReference type="Proteomes" id="UP000636479">
    <property type="component" value="Unassembled WGS sequence"/>
</dbReference>
<feature type="region of interest" description="Disordered" evidence="1">
    <location>
        <begin position="64"/>
        <end position="203"/>
    </location>
</feature>
<protein>
    <submittedName>
        <fullName evidence="2">Uncharacterized protein</fullName>
    </submittedName>
</protein>
<feature type="compositionally biased region" description="Low complexity" evidence="1">
    <location>
        <begin position="96"/>
        <end position="105"/>
    </location>
</feature>
<keyword evidence="3" id="KW-1185">Reference proteome</keyword>
<dbReference type="AlphaFoldDB" id="A0A8H6T333"/>
<evidence type="ECO:0000313" key="3">
    <source>
        <dbReference type="Proteomes" id="UP000636479"/>
    </source>
</evidence>
<feature type="region of interest" description="Disordered" evidence="1">
    <location>
        <begin position="296"/>
        <end position="324"/>
    </location>
</feature>
<gene>
    <name evidence="2" type="ORF">MIND_00388000</name>
</gene>
<dbReference type="GeneID" id="59343227"/>
<proteinExistence type="predicted"/>
<dbReference type="EMBL" id="JACAZF010000003">
    <property type="protein sequence ID" value="KAF7310146.1"/>
    <property type="molecule type" value="Genomic_DNA"/>
</dbReference>
<evidence type="ECO:0000256" key="1">
    <source>
        <dbReference type="SAM" id="MobiDB-lite"/>
    </source>
</evidence>
<reference evidence="2" key="1">
    <citation type="submission" date="2020-05" db="EMBL/GenBank/DDBJ databases">
        <title>Mycena genomes resolve the evolution of fungal bioluminescence.</title>
        <authorList>
            <person name="Tsai I.J."/>
        </authorList>
    </citation>
    <scope>NUCLEOTIDE SEQUENCE</scope>
    <source>
        <strain evidence="2">171206Taipei</strain>
    </source>
</reference>
<comment type="caution">
    <text evidence="2">The sequence shown here is derived from an EMBL/GenBank/DDBJ whole genome shotgun (WGS) entry which is preliminary data.</text>
</comment>
<feature type="compositionally biased region" description="Acidic residues" evidence="1">
    <location>
        <begin position="478"/>
        <end position="487"/>
    </location>
</feature>
<evidence type="ECO:0000313" key="2">
    <source>
        <dbReference type="EMBL" id="KAF7310146.1"/>
    </source>
</evidence>
<sequence>MGSAVGCIASFPPLSIRCLSSPTAQLPHHILHIVRATHTDHTKTHTADGLQMTKEETTLSVVTGDEKKGAPPTTAMTNGTKTTALTLPLPAPDTPLSPSLTPTLANPRGSVAAMVVDLTPTPPPSAKRTSFPTAGPGSAPRTPTTPSTPTADKPTSSRPAPQSPAPSLSRRTSLARSASSASSRRASGSHASSAGGGGASRRTSRVLAGVRHSLSMSVSAAELEGNNGQAQEPPKTPATVITATTTTAEPLAIQPKARTPRPPIRIRDFAYVADDARGVGAGEEAPNACKPELLNRRLNGSPCPSPTGPPAQDDDDEEDDGWGGYRYPQMGTRLDFGLGNGDRRASAHLSAEDFARNFAEEEQETEGYAGGLAPGIYRAQFAFGAEGGEAEMPLEEGQLIYVAGSGATMVPDQEQAPEEEDDEGPAPQWAVAWLRHPPLIRPDLDVLAVHALIGSRTDMGARWAELWAAHAAAHPVEESESEPEDGAQEVTARTSSGERQALVPDSFVVLIRAEGELEADARARLEEYLVWVEEERVRQAEEYGEGEA</sequence>
<feature type="region of interest" description="Disordered" evidence="1">
    <location>
        <begin position="474"/>
        <end position="498"/>
    </location>
</feature>